<reference evidence="1 2" key="1">
    <citation type="submission" date="2019-05" db="EMBL/GenBank/DDBJ databases">
        <title>Streptomyces marianii sp. nov., a novel marine actinomycete from southern coast of India.</title>
        <authorList>
            <person name="Iniyan A.M."/>
            <person name="Wink J."/>
            <person name="Ramprasad E."/>
            <person name="Ramana C.V."/>
            <person name="Bunk B."/>
            <person name="Sproer C."/>
            <person name="Joseph F.-J.R.S."/>
            <person name="Vincent S.G.P."/>
        </authorList>
    </citation>
    <scope>NUCLEOTIDE SEQUENCE [LARGE SCALE GENOMIC DNA]</scope>
    <source>
        <strain evidence="1 2">ICN19</strain>
    </source>
</reference>
<proteinExistence type="predicted"/>
<dbReference type="Proteomes" id="UP000305921">
    <property type="component" value="Unassembled WGS sequence"/>
</dbReference>
<name>A0A5R9EBF5_9ACTN</name>
<dbReference type="AlphaFoldDB" id="A0A5R9EBF5"/>
<evidence type="ECO:0000313" key="2">
    <source>
        <dbReference type="Proteomes" id="UP000305921"/>
    </source>
</evidence>
<comment type="caution">
    <text evidence="1">The sequence shown here is derived from an EMBL/GenBank/DDBJ whole genome shotgun (WGS) entry which is preliminary data.</text>
</comment>
<dbReference type="EMBL" id="VAWE01000001">
    <property type="protein sequence ID" value="TLQ46092.1"/>
    <property type="molecule type" value="Genomic_DNA"/>
</dbReference>
<dbReference type="OrthoDB" id="4248949at2"/>
<accession>A0A5R9EBF5</accession>
<sequence>MPGAEADRPSAVEETTKRPCTCVIAHVQNDEERARVQAALDNALRTNDAQAVLVACMQLMQPCPARDEPVAR</sequence>
<protein>
    <submittedName>
        <fullName evidence="1">Uncharacterized protein</fullName>
    </submittedName>
</protein>
<evidence type="ECO:0000313" key="1">
    <source>
        <dbReference type="EMBL" id="TLQ46092.1"/>
    </source>
</evidence>
<keyword evidence="2" id="KW-1185">Reference proteome</keyword>
<dbReference type="RefSeq" id="WP_128803091.1">
    <property type="nucleotide sequence ID" value="NZ_VAWE01000001.1"/>
</dbReference>
<gene>
    <name evidence="1" type="ORF">FEF34_26615</name>
</gene>
<organism evidence="1 2">
    <name type="scientific">Streptomyces marianii</name>
    <dbReference type="NCBI Taxonomy" id="1817406"/>
    <lineage>
        <taxon>Bacteria</taxon>
        <taxon>Bacillati</taxon>
        <taxon>Actinomycetota</taxon>
        <taxon>Actinomycetes</taxon>
        <taxon>Kitasatosporales</taxon>
        <taxon>Streptomycetaceae</taxon>
        <taxon>Streptomyces</taxon>
    </lineage>
</organism>